<gene>
    <name evidence="4" type="ORF">BKE38_18805</name>
</gene>
<dbReference type="Gene3D" id="3.30.9.10">
    <property type="entry name" value="D-Amino Acid Oxidase, subunit A, domain 2"/>
    <property type="match status" value="1"/>
</dbReference>
<evidence type="ECO:0000313" key="4">
    <source>
        <dbReference type="EMBL" id="ONG50234.1"/>
    </source>
</evidence>
<feature type="domain" description="FAD dependent oxidoreductase" evidence="3">
    <location>
        <begin position="3"/>
        <end position="397"/>
    </location>
</feature>
<dbReference type="GO" id="GO:0008718">
    <property type="term" value="F:D-amino-acid dehydrogenase activity"/>
    <property type="evidence" value="ECO:0007669"/>
    <property type="project" value="TreeGrafter"/>
</dbReference>
<dbReference type="AlphaFoldDB" id="A0A1V2GYT3"/>
<dbReference type="PANTHER" id="PTHR13847:SF280">
    <property type="entry name" value="D-AMINO ACID DEHYDROGENASE"/>
    <property type="match status" value="1"/>
</dbReference>
<dbReference type="SUPFAM" id="SSF51905">
    <property type="entry name" value="FAD/NAD(P)-binding domain"/>
    <property type="match status" value="1"/>
</dbReference>
<dbReference type="PANTHER" id="PTHR13847">
    <property type="entry name" value="SARCOSINE DEHYDROGENASE-RELATED"/>
    <property type="match status" value="1"/>
</dbReference>
<dbReference type="GO" id="GO:0005737">
    <property type="term" value="C:cytoplasm"/>
    <property type="evidence" value="ECO:0007669"/>
    <property type="project" value="TreeGrafter"/>
</dbReference>
<dbReference type="SUPFAM" id="SSF54373">
    <property type="entry name" value="FAD-linked reductases, C-terminal domain"/>
    <property type="match status" value="1"/>
</dbReference>
<name>A0A1V2GYT3_9PROT</name>
<dbReference type="EMBL" id="MLCO01000196">
    <property type="protein sequence ID" value="ONG50234.1"/>
    <property type="molecule type" value="Genomic_DNA"/>
</dbReference>
<comment type="caution">
    <text evidence="4">The sequence shown here is derived from an EMBL/GenBank/DDBJ whole genome shotgun (WGS) entry which is preliminary data.</text>
</comment>
<evidence type="ECO:0000259" key="3">
    <source>
        <dbReference type="Pfam" id="PF01266"/>
    </source>
</evidence>
<keyword evidence="2" id="KW-0560">Oxidoreductase</keyword>
<evidence type="ECO:0000256" key="2">
    <source>
        <dbReference type="ARBA" id="ARBA00023002"/>
    </source>
</evidence>
<accession>A0A1V2GYT3</accession>
<dbReference type="Proteomes" id="UP000188879">
    <property type="component" value="Unassembled WGS sequence"/>
</dbReference>
<dbReference type="Pfam" id="PF01266">
    <property type="entry name" value="DAO"/>
    <property type="match status" value="1"/>
</dbReference>
<dbReference type="InterPro" id="IPR006076">
    <property type="entry name" value="FAD-dep_OxRdtase"/>
</dbReference>
<dbReference type="OrthoDB" id="9805337at2"/>
<dbReference type="GO" id="GO:0005886">
    <property type="term" value="C:plasma membrane"/>
    <property type="evidence" value="ECO:0007669"/>
    <property type="project" value="TreeGrafter"/>
</dbReference>
<evidence type="ECO:0000256" key="1">
    <source>
        <dbReference type="ARBA" id="ARBA00009410"/>
    </source>
</evidence>
<dbReference type="Gene3D" id="3.50.50.60">
    <property type="entry name" value="FAD/NAD(P)-binding domain"/>
    <property type="match status" value="2"/>
</dbReference>
<sequence>MHICVLGGGVIGVTTAWSLARRGCQVTLLEAGPELARGASQANGAQLSYSYVAPLASPDTLRHLPAMLLQGEGALRFRPEFSPAQWRWCLSFLRACTGSRAARTTAELLALGAYSRQQLHALLAETPIDFDHSYSGKLVLYRDPAAFAVARAQMALQASLGSEQSALDRDACIALEPALAGFGGPLTGAIHTPSEETGDCRRFTEGLAALASERHGVRILTSQPARRLVREGGRIRAVETAGGAVEADGFVLATGTASGALMAPLGVALPVYPLRGYSLTAPITPKGPRLSITDLHHKIVFAPLGGRLRVAGMVDLGRAVDATESARLALLQRQARTALPEAADYDRAETWRGARPASPDSKPFIGATPYSNLWLNTGHGALGFTFAAGSAGLVADLVTGATPALPLDPFSLDRRWQMAPPLAQAA</sequence>
<dbReference type="InterPro" id="IPR036188">
    <property type="entry name" value="FAD/NAD-bd_sf"/>
</dbReference>
<protein>
    <submittedName>
        <fullName evidence="4">D-amino acid dehydrogenase small subunit</fullName>
    </submittedName>
</protein>
<evidence type="ECO:0000313" key="5">
    <source>
        <dbReference type="Proteomes" id="UP000188879"/>
    </source>
</evidence>
<organism evidence="4 5">
    <name type="scientific">Teichococcus deserti</name>
    <dbReference type="NCBI Taxonomy" id="1817963"/>
    <lineage>
        <taxon>Bacteria</taxon>
        <taxon>Pseudomonadati</taxon>
        <taxon>Pseudomonadota</taxon>
        <taxon>Alphaproteobacteria</taxon>
        <taxon>Acetobacterales</taxon>
        <taxon>Roseomonadaceae</taxon>
        <taxon>Roseomonas</taxon>
    </lineage>
</organism>
<comment type="similarity">
    <text evidence="1">Belongs to the DadA oxidoreductase family.</text>
</comment>
<reference evidence="4 5" key="1">
    <citation type="submission" date="2016-10" db="EMBL/GenBank/DDBJ databases">
        <title>Draft Genome sequence of Roseomonas sp. strain M3.</title>
        <authorList>
            <person name="Subhash Y."/>
            <person name="Lee S."/>
        </authorList>
    </citation>
    <scope>NUCLEOTIDE SEQUENCE [LARGE SCALE GENOMIC DNA]</scope>
    <source>
        <strain evidence="4 5">M3</strain>
    </source>
</reference>
<dbReference type="GO" id="GO:0055130">
    <property type="term" value="P:D-alanine catabolic process"/>
    <property type="evidence" value="ECO:0007669"/>
    <property type="project" value="TreeGrafter"/>
</dbReference>
<keyword evidence="5" id="KW-1185">Reference proteome</keyword>
<dbReference type="NCBIfam" id="NF001933">
    <property type="entry name" value="PRK00711.1"/>
    <property type="match status" value="1"/>
</dbReference>
<proteinExistence type="inferred from homology"/>